<feature type="transmembrane region" description="Helical" evidence="5">
    <location>
        <begin position="75"/>
        <end position="97"/>
    </location>
</feature>
<dbReference type="Pfam" id="PF07690">
    <property type="entry name" value="MFS_1"/>
    <property type="match status" value="1"/>
</dbReference>
<protein>
    <submittedName>
        <fullName evidence="6">Solute carrier family 49 member A3 (Trinotate prediction)</fullName>
    </submittedName>
</protein>
<dbReference type="GO" id="GO:0022857">
    <property type="term" value="F:transmembrane transporter activity"/>
    <property type="evidence" value="ECO:0007669"/>
    <property type="project" value="InterPro"/>
</dbReference>
<reference evidence="6" key="1">
    <citation type="submission" date="2018-11" db="EMBL/GenBank/DDBJ databases">
        <title>Myxobolus squamalis genome and transcriptome.</title>
        <authorList>
            <person name="Yahalomi D."/>
            <person name="Atkinson S.D."/>
            <person name="Neuhof M."/>
            <person name="Chang E.S."/>
            <person name="Philippe H."/>
            <person name="Cartwright P."/>
            <person name="Bartholomew J.L."/>
            <person name="Huchon D."/>
        </authorList>
    </citation>
    <scope>NUCLEOTIDE SEQUENCE</scope>
    <source>
        <strain evidence="6">71B08</strain>
        <tissue evidence="6">Whole</tissue>
    </source>
</reference>
<dbReference type="InterPro" id="IPR011701">
    <property type="entry name" value="MFS"/>
</dbReference>
<feature type="transmembrane region" description="Helical" evidence="5">
    <location>
        <begin position="133"/>
        <end position="159"/>
    </location>
</feature>
<sequence length="240" mass="27084">MRFTITERLSENRKSNIVSKNSSEFGEEIFILYRKRYVINFLLCLSLLLNGQYWISFSAITTELSVYFNKTTSQINWFSNVFLLFPGLVAMFSVFLPDTIGLKWCLIFGCLLHALGSFLRFIPVFALEANKNAQYFICLTGSVILAFAQGIILNLPSYLSAKWFGANERDVSTAVACLSNLIGYSLGFLFSFSVMRNFSNPDQYGKGLKIIVCVEFLASLVCRIFNIKDSTIGNCLVSSR</sequence>
<feature type="transmembrane region" description="Helical" evidence="5">
    <location>
        <begin position="104"/>
        <end position="127"/>
    </location>
</feature>
<evidence type="ECO:0000256" key="5">
    <source>
        <dbReference type="SAM" id="Phobius"/>
    </source>
</evidence>
<keyword evidence="3 5" id="KW-1133">Transmembrane helix</keyword>
<dbReference type="AlphaFoldDB" id="A0A6B2FY47"/>
<keyword evidence="2 5" id="KW-0812">Transmembrane</keyword>
<dbReference type="EMBL" id="GHBR01000839">
    <property type="protein sequence ID" value="NDJ96297.1"/>
    <property type="molecule type" value="Transcribed_RNA"/>
</dbReference>
<feature type="transmembrane region" description="Helical" evidence="5">
    <location>
        <begin position="171"/>
        <end position="195"/>
    </location>
</feature>
<evidence type="ECO:0000256" key="1">
    <source>
        <dbReference type="ARBA" id="ARBA00004141"/>
    </source>
</evidence>
<feature type="transmembrane region" description="Helical" evidence="5">
    <location>
        <begin position="37"/>
        <end position="55"/>
    </location>
</feature>
<evidence type="ECO:0000256" key="3">
    <source>
        <dbReference type="ARBA" id="ARBA00022989"/>
    </source>
</evidence>
<evidence type="ECO:0000256" key="2">
    <source>
        <dbReference type="ARBA" id="ARBA00022692"/>
    </source>
</evidence>
<dbReference type="Gene3D" id="1.20.1250.20">
    <property type="entry name" value="MFS general substrate transporter like domains"/>
    <property type="match status" value="1"/>
</dbReference>
<name>A0A6B2FY47_MYXSQ</name>
<organism evidence="6">
    <name type="scientific">Myxobolus squamalis</name>
    <name type="common">Myxosporean</name>
    <dbReference type="NCBI Taxonomy" id="59785"/>
    <lineage>
        <taxon>Eukaryota</taxon>
        <taxon>Metazoa</taxon>
        <taxon>Cnidaria</taxon>
        <taxon>Myxozoa</taxon>
        <taxon>Myxosporea</taxon>
        <taxon>Bivalvulida</taxon>
        <taxon>Platysporina</taxon>
        <taxon>Myxobolidae</taxon>
        <taxon>Myxobolus</taxon>
    </lineage>
</organism>
<dbReference type="SUPFAM" id="SSF103473">
    <property type="entry name" value="MFS general substrate transporter"/>
    <property type="match status" value="1"/>
</dbReference>
<evidence type="ECO:0000256" key="4">
    <source>
        <dbReference type="ARBA" id="ARBA00023136"/>
    </source>
</evidence>
<dbReference type="PANTHER" id="PTHR10924">
    <property type="entry name" value="MAJOR FACILITATOR SUPERFAMILY PROTEIN-RELATED"/>
    <property type="match status" value="1"/>
</dbReference>
<accession>A0A6B2FY47</accession>
<comment type="subcellular location">
    <subcellularLocation>
        <location evidence="1">Membrane</location>
        <topology evidence="1">Multi-pass membrane protein</topology>
    </subcellularLocation>
</comment>
<feature type="transmembrane region" description="Helical" evidence="5">
    <location>
        <begin position="207"/>
        <end position="225"/>
    </location>
</feature>
<keyword evidence="4 5" id="KW-0472">Membrane</keyword>
<proteinExistence type="predicted"/>
<dbReference type="InterPro" id="IPR036259">
    <property type="entry name" value="MFS_trans_sf"/>
</dbReference>
<dbReference type="GO" id="GO:0016020">
    <property type="term" value="C:membrane"/>
    <property type="evidence" value="ECO:0007669"/>
    <property type="project" value="UniProtKB-SubCell"/>
</dbReference>
<evidence type="ECO:0000313" key="6">
    <source>
        <dbReference type="EMBL" id="NDJ96297.1"/>
    </source>
</evidence>
<dbReference type="PANTHER" id="PTHR10924:SF6">
    <property type="entry name" value="SOLUTE CARRIER FAMILY 49 MEMBER A3"/>
    <property type="match status" value="1"/>
</dbReference>
<dbReference type="InterPro" id="IPR049680">
    <property type="entry name" value="FLVCR1-2_SLC49-like"/>
</dbReference>